<proteinExistence type="predicted"/>
<protein>
    <submittedName>
        <fullName evidence="2">Uncharacterized protein</fullName>
    </submittedName>
</protein>
<dbReference type="EMBL" id="BPLR01020245">
    <property type="protein sequence ID" value="GIX76330.1"/>
    <property type="molecule type" value="Genomic_DNA"/>
</dbReference>
<organism evidence="2 3">
    <name type="scientific">Caerostris extrusa</name>
    <name type="common">Bark spider</name>
    <name type="synonym">Caerostris bankana</name>
    <dbReference type="NCBI Taxonomy" id="172846"/>
    <lineage>
        <taxon>Eukaryota</taxon>
        <taxon>Metazoa</taxon>
        <taxon>Ecdysozoa</taxon>
        <taxon>Arthropoda</taxon>
        <taxon>Chelicerata</taxon>
        <taxon>Arachnida</taxon>
        <taxon>Araneae</taxon>
        <taxon>Araneomorphae</taxon>
        <taxon>Entelegynae</taxon>
        <taxon>Araneoidea</taxon>
        <taxon>Araneidae</taxon>
        <taxon>Caerostris</taxon>
    </lineage>
</organism>
<evidence type="ECO:0000313" key="3">
    <source>
        <dbReference type="Proteomes" id="UP001054945"/>
    </source>
</evidence>
<dbReference type="Proteomes" id="UP001054945">
    <property type="component" value="Unassembled WGS sequence"/>
</dbReference>
<evidence type="ECO:0000256" key="1">
    <source>
        <dbReference type="SAM" id="MobiDB-lite"/>
    </source>
</evidence>
<dbReference type="AlphaFoldDB" id="A0AAV4MV27"/>
<reference evidence="2 3" key="1">
    <citation type="submission" date="2021-06" db="EMBL/GenBank/DDBJ databases">
        <title>Caerostris extrusa draft genome.</title>
        <authorList>
            <person name="Kono N."/>
            <person name="Arakawa K."/>
        </authorList>
    </citation>
    <scope>NUCLEOTIDE SEQUENCE [LARGE SCALE GENOMIC DNA]</scope>
</reference>
<accession>A0AAV4MV27</accession>
<comment type="caution">
    <text evidence="2">The sequence shown here is derived from an EMBL/GenBank/DDBJ whole genome shotgun (WGS) entry which is preliminary data.</text>
</comment>
<sequence length="120" mass="14178">MEGKKKRKKTTQKKTNRRKRKKNPITMSFLAFNVGLETSNNRKQFSPLAFQSENETCATTLRRTHSWRSFHYLMGAVIERNKGRWENARPDMIQKIRAPLRLGHRRFPANRGASSESRWC</sequence>
<evidence type="ECO:0000313" key="2">
    <source>
        <dbReference type="EMBL" id="GIX76330.1"/>
    </source>
</evidence>
<gene>
    <name evidence="2" type="ORF">CEXT_499841</name>
</gene>
<feature type="compositionally biased region" description="Basic residues" evidence="1">
    <location>
        <begin position="1"/>
        <end position="23"/>
    </location>
</feature>
<feature type="region of interest" description="Disordered" evidence="1">
    <location>
        <begin position="1"/>
        <end position="24"/>
    </location>
</feature>
<name>A0AAV4MV27_CAEEX</name>
<keyword evidence="3" id="KW-1185">Reference proteome</keyword>